<dbReference type="Proteomes" id="UP000594638">
    <property type="component" value="Unassembled WGS sequence"/>
</dbReference>
<accession>A0A8S0V2Y7</accession>
<proteinExistence type="predicted"/>
<feature type="region of interest" description="Disordered" evidence="1">
    <location>
        <begin position="1"/>
        <end position="29"/>
    </location>
</feature>
<keyword evidence="3" id="KW-1185">Reference proteome</keyword>
<dbReference type="AlphaFoldDB" id="A0A8S0V2Y7"/>
<evidence type="ECO:0000313" key="2">
    <source>
        <dbReference type="EMBL" id="CAA3025907.1"/>
    </source>
</evidence>
<evidence type="ECO:0000313" key="3">
    <source>
        <dbReference type="Proteomes" id="UP000594638"/>
    </source>
</evidence>
<sequence length="92" mass="9956">MNGFQTTRMELGSAFASSSSSTSGRSESLNGLKFGKKIYFEDVGVGVQDKFGGGPPSLPPDYLPRHLPRRGEAAWCKLASHQGAKWKGVRQI</sequence>
<feature type="compositionally biased region" description="Low complexity" evidence="1">
    <location>
        <begin position="10"/>
        <end position="29"/>
    </location>
</feature>
<comment type="caution">
    <text evidence="2">The sequence shown here is derived from an EMBL/GenBank/DDBJ whole genome shotgun (WGS) entry which is preliminary data.</text>
</comment>
<protein>
    <submittedName>
        <fullName evidence="2">Uncharacterized protein</fullName>
    </submittedName>
</protein>
<reference evidence="2 3" key="1">
    <citation type="submission" date="2019-12" db="EMBL/GenBank/DDBJ databases">
        <authorList>
            <person name="Alioto T."/>
            <person name="Alioto T."/>
            <person name="Gomez Garrido J."/>
        </authorList>
    </citation>
    <scope>NUCLEOTIDE SEQUENCE [LARGE SCALE GENOMIC DNA]</scope>
</reference>
<evidence type="ECO:0000256" key="1">
    <source>
        <dbReference type="SAM" id="MobiDB-lite"/>
    </source>
</evidence>
<dbReference type="Gramene" id="OE9A113536T1">
    <property type="protein sequence ID" value="OE9A113536C1"/>
    <property type="gene ID" value="OE9A113536"/>
</dbReference>
<organism evidence="2 3">
    <name type="scientific">Olea europaea subsp. europaea</name>
    <dbReference type="NCBI Taxonomy" id="158383"/>
    <lineage>
        <taxon>Eukaryota</taxon>
        <taxon>Viridiplantae</taxon>
        <taxon>Streptophyta</taxon>
        <taxon>Embryophyta</taxon>
        <taxon>Tracheophyta</taxon>
        <taxon>Spermatophyta</taxon>
        <taxon>Magnoliopsida</taxon>
        <taxon>eudicotyledons</taxon>
        <taxon>Gunneridae</taxon>
        <taxon>Pentapetalae</taxon>
        <taxon>asterids</taxon>
        <taxon>lamiids</taxon>
        <taxon>Lamiales</taxon>
        <taxon>Oleaceae</taxon>
        <taxon>Oleeae</taxon>
        <taxon>Olea</taxon>
    </lineage>
</organism>
<name>A0A8S0V2Y7_OLEEU</name>
<dbReference type="EMBL" id="CACTIH010009145">
    <property type="protein sequence ID" value="CAA3025907.1"/>
    <property type="molecule type" value="Genomic_DNA"/>
</dbReference>
<gene>
    <name evidence="2" type="ORF">OLEA9_A113536</name>
</gene>